<organism evidence="2 3">
    <name type="scientific">Quillaja saponaria</name>
    <name type="common">Soap bark tree</name>
    <dbReference type="NCBI Taxonomy" id="32244"/>
    <lineage>
        <taxon>Eukaryota</taxon>
        <taxon>Viridiplantae</taxon>
        <taxon>Streptophyta</taxon>
        <taxon>Embryophyta</taxon>
        <taxon>Tracheophyta</taxon>
        <taxon>Spermatophyta</taxon>
        <taxon>Magnoliopsida</taxon>
        <taxon>eudicotyledons</taxon>
        <taxon>Gunneridae</taxon>
        <taxon>Pentapetalae</taxon>
        <taxon>rosids</taxon>
        <taxon>fabids</taxon>
        <taxon>Fabales</taxon>
        <taxon>Quillajaceae</taxon>
        <taxon>Quillaja</taxon>
    </lineage>
</organism>
<proteinExistence type="predicted"/>
<dbReference type="AlphaFoldDB" id="A0AAD7L481"/>
<keyword evidence="1" id="KW-0175">Coiled coil</keyword>
<evidence type="ECO:0000313" key="2">
    <source>
        <dbReference type="EMBL" id="KAJ7950611.1"/>
    </source>
</evidence>
<gene>
    <name evidence="2" type="ORF">O6P43_026783</name>
</gene>
<feature type="coiled-coil region" evidence="1">
    <location>
        <begin position="149"/>
        <end position="183"/>
    </location>
</feature>
<evidence type="ECO:0000256" key="1">
    <source>
        <dbReference type="SAM" id="Coils"/>
    </source>
</evidence>
<dbReference type="Proteomes" id="UP001163823">
    <property type="component" value="Chromosome 11"/>
</dbReference>
<reference evidence="2" key="1">
    <citation type="journal article" date="2023" name="Science">
        <title>Elucidation of the pathway for biosynthesis of saponin adjuvants from the soapbark tree.</title>
        <authorList>
            <person name="Reed J."/>
            <person name="Orme A."/>
            <person name="El-Demerdash A."/>
            <person name="Owen C."/>
            <person name="Martin L.B.B."/>
            <person name="Misra R.C."/>
            <person name="Kikuchi S."/>
            <person name="Rejzek M."/>
            <person name="Martin A.C."/>
            <person name="Harkess A."/>
            <person name="Leebens-Mack J."/>
            <person name="Louveau T."/>
            <person name="Stephenson M.J."/>
            <person name="Osbourn A."/>
        </authorList>
    </citation>
    <scope>NUCLEOTIDE SEQUENCE</scope>
    <source>
        <strain evidence="2">S10</strain>
    </source>
</reference>
<evidence type="ECO:0000313" key="3">
    <source>
        <dbReference type="Proteomes" id="UP001163823"/>
    </source>
</evidence>
<dbReference type="KEGG" id="qsa:O6P43_026783"/>
<comment type="caution">
    <text evidence="2">The sequence shown here is derived from an EMBL/GenBank/DDBJ whole genome shotgun (WGS) entry which is preliminary data.</text>
</comment>
<dbReference type="EMBL" id="JARAOO010000011">
    <property type="protein sequence ID" value="KAJ7950611.1"/>
    <property type="molecule type" value="Genomic_DNA"/>
</dbReference>
<protein>
    <submittedName>
        <fullName evidence="2">Disease resistance protein</fullName>
    </submittedName>
</protein>
<keyword evidence="3" id="KW-1185">Reference proteome</keyword>
<sequence length="249" mass="27936">MTIGSPTIAKSGVGSTSVSDTCSTIVKQLLASLESRSSSLPQLAKTTSMPEISKFSQTRNTKQLQDLRRELGMALCNPIEHLGQTQALGRIEEVIKELATYSEDHDERKKLQNFIPFFQDIKAKAPLAANALEDIPSIETEFKKLGTTLDEDKVKLAGLEQQMKALRERSDQIEQEITKLEQERLKTLALHEDIYRSLFQSIEDCVQHKNQWEALHQAIFSGQTKQMHATVILAQANASWSVLKAKLNM</sequence>
<accession>A0AAD7L481</accession>
<name>A0AAD7L481_QUISA</name>